<feature type="domain" description="ABC transporter" evidence="3">
    <location>
        <begin position="2"/>
        <end position="224"/>
    </location>
</feature>
<comment type="caution">
    <text evidence="4">The sequence shown here is derived from an EMBL/GenBank/DDBJ whole genome shotgun (WGS) entry which is preliminary data.</text>
</comment>
<dbReference type="PROSITE" id="PS00211">
    <property type="entry name" value="ABC_TRANSPORTER_1"/>
    <property type="match status" value="1"/>
</dbReference>
<dbReference type="AlphaFoldDB" id="A0A5D3WG17"/>
<accession>A0A5D3WG17</accession>
<gene>
    <name evidence="4" type="ORF">EDC39_11138</name>
</gene>
<dbReference type="OrthoDB" id="9809450at2"/>
<dbReference type="SUPFAM" id="SSF52540">
    <property type="entry name" value="P-loop containing nucleoside triphosphate hydrolases"/>
    <property type="match status" value="1"/>
</dbReference>
<dbReference type="PROSITE" id="PS50893">
    <property type="entry name" value="ABC_TRANSPORTER_2"/>
    <property type="match status" value="1"/>
</dbReference>
<evidence type="ECO:0000313" key="4">
    <source>
        <dbReference type="EMBL" id="TYO97108.1"/>
    </source>
</evidence>
<dbReference type="InterPro" id="IPR003439">
    <property type="entry name" value="ABC_transporter-like_ATP-bd"/>
</dbReference>
<dbReference type="GO" id="GO:0005886">
    <property type="term" value="C:plasma membrane"/>
    <property type="evidence" value="ECO:0007669"/>
    <property type="project" value="TreeGrafter"/>
</dbReference>
<sequence>MIRLENVTKVYNPRRPDRVEALRGITLDIPLHGVSVLQGPSGSGKSSLLSLVGGMARPTSGRVLLEGREVSRLPERFLTDVRRQTFGFIFQQFHLVRELSARENVLLPLYPLAEGFAAMRRRADELLARFGLTDKAQHKVRWLSGGEQQRVAVARALVNRPRMVIADEPTAHLDSRLSRELLGILHDLAAEGRAVLLATHDPLVADHPMVENRFRLRDGRLVEADG</sequence>
<evidence type="ECO:0000259" key="3">
    <source>
        <dbReference type="PROSITE" id="PS50893"/>
    </source>
</evidence>
<dbReference type="InterPro" id="IPR017871">
    <property type="entry name" value="ABC_transporter-like_CS"/>
</dbReference>
<evidence type="ECO:0000313" key="5">
    <source>
        <dbReference type="Proteomes" id="UP000324159"/>
    </source>
</evidence>
<evidence type="ECO:0000256" key="1">
    <source>
        <dbReference type="ARBA" id="ARBA00022741"/>
    </source>
</evidence>
<dbReference type="InterPro" id="IPR003593">
    <property type="entry name" value="AAA+_ATPase"/>
</dbReference>
<evidence type="ECO:0000256" key="2">
    <source>
        <dbReference type="ARBA" id="ARBA00022840"/>
    </source>
</evidence>
<reference evidence="4 5" key="1">
    <citation type="submission" date="2019-07" db="EMBL/GenBank/DDBJ databases">
        <title>Genomic Encyclopedia of Type Strains, Phase IV (KMG-IV): sequencing the most valuable type-strain genomes for metagenomic binning, comparative biology and taxonomic classification.</title>
        <authorList>
            <person name="Goeker M."/>
        </authorList>
    </citation>
    <scope>NUCLEOTIDE SEQUENCE [LARGE SCALE GENOMIC DNA]</scope>
    <source>
        <strain evidence="4 5">SS015</strain>
    </source>
</reference>
<dbReference type="RefSeq" id="WP_148896501.1">
    <property type="nucleotide sequence ID" value="NZ_VNIB01000011.1"/>
</dbReference>
<keyword evidence="1" id="KW-0547">Nucleotide-binding</keyword>
<dbReference type="Proteomes" id="UP000324159">
    <property type="component" value="Unassembled WGS sequence"/>
</dbReference>
<dbReference type="SMART" id="SM00382">
    <property type="entry name" value="AAA"/>
    <property type="match status" value="1"/>
</dbReference>
<dbReference type="GO" id="GO:0005524">
    <property type="term" value="F:ATP binding"/>
    <property type="evidence" value="ECO:0007669"/>
    <property type="project" value="UniProtKB-KW"/>
</dbReference>
<protein>
    <submittedName>
        <fullName evidence="4">Putative ABC transport system ATP-binding protein</fullName>
    </submittedName>
</protein>
<dbReference type="PANTHER" id="PTHR24220">
    <property type="entry name" value="IMPORT ATP-BINDING PROTEIN"/>
    <property type="match status" value="1"/>
</dbReference>
<dbReference type="InterPro" id="IPR027417">
    <property type="entry name" value="P-loop_NTPase"/>
</dbReference>
<dbReference type="Gene3D" id="3.40.50.300">
    <property type="entry name" value="P-loop containing nucleotide triphosphate hydrolases"/>
    <property type="match status" value="1"/>
</dbReference>
<dbReference type="InterPro" id="IPR015854">
    <property type="entry name" value="ABC_transpr_LolD-like"/>
</dbReference>
<dbReference type="GO" id="GO:0016887">
    <property type="term" value="F:ATP hydrolysis activity"/>
    <property type="evidence" value="ECO:0007669"/>
    <property type="project" value="InterPro"/>
</dbReference>
<proteinExistence type="predicted"/>
<organism evidence="4 5">
    <name type="scientific">Geothermobacter ehrlichii</name>
    <dbReference type="NCBI Taxonomy" id="213224"/>
    <lineage>
        <taxon>Bacteria</taxon>
        <taxon>Pseudomonadati</taxon>
        <taxon>Thermodesulfobacteriota</taxon>
        <taxon>Desulfuromonadia</taxon>
        <taxon>Desulfuromonadales</taxon>
        <taxon>Geothermobacteraceae</taxon>
        <taxon>Geothermobacter</taxon>
    </lineage>
</organism>
<dbReference type="PANTHER" id="PTHR24220:SF86">
    <property type="entry name" value="ABC TRANSPORTER ABCH.1"/>
    <property type="match status" value="1"/>
</dbReference>
<keyword evidence="5" id="KW-1185">Reference proteome</keyword>
<keyword evidence="2 4" id="KW-0067">ATP-binding</keyword>
<dbReference type="Pfam" id="PF00005">
    <property type="entry name" value="ABC_tran"/>
    <property type="match status" value="1"/>
</dbReference>
<dbReference type="EMBL" id="VNIB01000011">
    <property type="protein sequence ID" value="TYO97108.1"/>
    <property type="molecule type" value="Genomic_DNA"/>
</dbReference>
<name>A0A5D3WG17_9BACT</name>
<dbReference type="GO" id="GO:0022857">
    <property type="term" value="F:transmembrane transporter activity"/>
    <property type="evidence" value="ECO:0007669"/>
    <property type="project" value="TreeGrafter"/>
</dbReference>